<evidence type="ECO:0000256" key="8">
    <source>
        <dbReference type="ARBA" id="ARBA00038940"/>
    </source>
</evidence>
<dbReference type="OrthoDB" id="10268011at2759"/>
<evidence type="ECO:0000256" key="4">
    <source>
        <dbReference type="ARBA" id="ARBA00022833"/>
    </source>
</evidence>
<feature type="region of interest" description="Disordered" evidence="12">
    <location>
        <begin position="109"/>
        <end position="150"/>
    </location>
</feature>
<evidence type="ECO:0000313" key="15">
    <source>
        <dbReference type="Proteomes" id="UP000236333"/>
    </source>
</evidence>
<comment type="catalytic activity">
    <reaction evidence="11">
        <text>adenosine(37) in tRNA(Ala) + H2O + H(+) = inosine(37) in tRNA(Ala) + NH4(+)</text>
        <dbReference type="Rhea" id="RHEA:50968"/>
        <dbReference type="Rhea" id="RHEA-COMP:12855"/>
        <dbReference type="Rhea" id="RHEA-COMP:12856"/>
        <dbReference type="ChEBI" id="CHEBI:15377"/>
        <dbReference type="ChEBI" id="CHEBI:15378"/>
        <dbReference type="ChEBI" id="CHEBI:28938"/>
        <dbReference type="ChEBI" id="CHEBI:74411"/>
        <dbReference type="ChEBI" id="CHEBI:82852"/>
        <dbReference type="EC" id="3.5.4.34"/>
    </reaction>
</comment>
<feature type="compositionally biased region" description="Gly residues" evidence="12">
    <location>
        <begin position="115"/>
        <end position="129"/>
    </location>
</feature>
<feature type="region of interest" description="Disordered" evidence="12">
    <location>
        <begin position="345"/>
        <end position="377"/>
    </location>
</feature>
<comment type="similarity">
    <text evidence="7">Belongs to the ADAT1 family.</text>
</comment>
<evidence type="ECO:0000256" key="10">
    <source>
        <dbReference type="ARBA" id="ARBA00041760"/>
    </source>
</evidence>
<dbReference type="PROSITE" id="PS50141">
    <property type="entry name" value="A_DEAMIN_EDITASE"/>
    <property type="match status" value="1"/>
</dbReference>
<sequence>MDLPAALAAAITSAYASLPKTGKPQPNEHTAPATAGFALALDPAGPVPAPRPPRVVAVALGTGTKCLGGSKRSGAGDALHDSHAEVVARRALLAWLYGEAALVVGQWARGDRQPGGDGSAGGEGGGGRGGEADQGQGQGQGRGWQQPQQQLQRLRLRLRPGLRLLLYVASGTAAEPAAASLSAAAAAAGFRFRTGAKAIKLMAPPTGPGASETATAAAAAGGPGAVGDAAAGAAGGGSAAQVQARDVDAAEQHAAAGSVRRKPGRGDATLSLSCSDKIARWCCLGVQGALLSGLLAAPLRLDVVAVGATPAMERAAGLDAAVAAVADAARRAFHSRLAADAAAAGRLPPPYGLQPPHVAAMPPPPGRLGLSPDASRK</sequence>
<organism evidence="14 15">
    <name type="scientific">Tetrabaena socialis</name>
    <dbReference type="NCBI Taxonomy" id="47790"/>
    <lineage>
        <taxon>Eukaryota</taxon>
        <taxon>Viridiplantae</taxon>
        <taxon>Chlorophyta</taxon>
        <taxon>core chlorophytes</taxon>
        <taxon>Chlorophyceae</taxon>
        <taxon>CS clade</taxon>
        <taxon>Chlamydomonadales</taxon>
        <taxon>Tetrabaenaceae</taxon>
        <taxon>Tetrabaena</taxon>
    </lineage>
</organism>
<evidence type="ECO:0000256" key="12">
    <source>
        <dbReference type="SAM" id="MobiDB-lite"/>
    </source>
</evidence>
<feature type="non-terminal residue" evidence="14">
    <location>
        <position position="377"/>
    </location>
</feature>
<gene>
    <name evidence="14" type="ORF">TSOC_012693</name>
</gene>
<evidence type="ECO:0000256" key="3">
    <source>
        <dbReference type="ARBA" id="ARBA00022801"/>
    </source>
</evidence>
<dbReference type="Proteomes" id="UP000236333">
    <property type="component" value="Unassembled WGS sequence"/>
</dbReference>
<evidence type="ECO:0000256" key="5">
    <source>
        <dbReference type="ARBA" id="ARBA00037026"/>
    </source>
</evidence>
<dbReference type="GO" id="GO:0043829">
    <property type="term" value="F:tRNA-specific adenosine-37 deaminase activity"/>
    <property type="evidence" value="ECO:0007669"/>
    <property type="project" value="UniProtKB-EC"/>
</dbReference>
<evidence type="ECO:0000256" key="6">
    <source>
        <dbReference type="ARBA" id="ARBA00037784"/>
    </source>
</evidence>
<comment type="cofactor">
    <cofactor evidence="5">
        <name>1D-myo-inositol hexakisphosphate</name>
        <dbReference type="ChEBI" id="CHEBI:58130"/>
    </cofactor>
</comment>
<comment type="caution">
    <text evidence="14">The sequence shown here is derived from an EMBL/GenBank/DDBJ whole genome shotgun (WGS) entry which is preliminary data.</text>
</comment>
<evidence type="ECO:0000313" key="14">
    <source>
        <dbReference type="EMBL" id="PNH01424.1"/>
    </source>
</evidence>
<dbReference type="EC" id="3.5.4.34" evidence="8"/>
<accession>A0A2J7ZMC4</accession>
<evidence type="ECO:0000256" key="9">
    <source>
        <dbReference type="ARBA" id="ARBA00040502"/>
    </source>
</evidence>
<feature type="domain" description="A to I editase" evidence="13">
    <location>
        <begin position="59"/>
        <end position="362"/>
    </location>
</feature>
<comment type="function">
    <text evidence="6">Specifically deaminates adenosine-37 to inosine in tRNA-Ala.</text>
</comment>
<dbReference type="GO" id="GO:0003723">
    <property type="term" value="F:RNA binding"/>
    <property type="evidence" value="ECO:0007669"/>
    <property type="project" value="InterPro"/>
</dbReference>
<dbReference type="PANTHER" id="PTHR46516:SF1">
    <property type="entry name" value="TRNA-SPECIFIC ADENOSINE DEAMINASE 1"/>
    <property type="match status" value="1"/>
</dbReference>
<evidence type="ECO:0000259" key="13">
    <source>
        <dbReference type="PROSITE" id="PS50141"/>
    </source>
</evidence>
<keyword evidence="3" id="KW-0378">Hydrolase</keyword>
<evidence type="ECO:0000256" key="1">
    <source>
        <dbReference type="ARBA" id="ARBA00022694"/>
    </source>
</evidence>
<evidence type="ECO:0000256" key="7">
    <source>
        <dbReference type="ARBA" id="ARBA00038326"/>
    </source>
</evidence>
<dbReference type="GO" id="GO:0008033">
    <property type="term" value="P:tRNA processing"/>
    <property type="evidence" value="ECO:0007669"/>
    <property type="project" value="UniProtKB-KW"/>
</dbReference>
<dbReference type="Pfam" id="PF02137">
    <property type="entry name" value="A_deamin"/>
    <property type="match status" value="2"/>
</dbReference>
<keyword evidence="15" id="KW-1185">Reference proteome</keyword>
<keyword evidence="1" id="KW-0819">tRNA processing</keyword>
<protein>
    <recommendedName>
        <fullName evidence="9">tRNA-specific adenosine deaminase 1</fullName>
        <ecNumber evidence="8">3.5.4.34</ecNumber>
    </recommendedName>
    <alternativeName>
        <fullName evidence="10">tRNA-specific adenosine-37 deaminase</fullName>
    </alternativeName>
</protein>
<dbReference type="SMART" id="SM00552">
    <property type="entry name" value="ADEAMc"/>
    <property type="match status" value="1"/>
</dbReference>
<dbReference type="InterPro" id="IPR002466">
    <property type="entry name" value="A_deamin"/>
</dbReference>
<evidence type="ECO:0000256" key="11">
    <source>
        <dbReference type="ARBA" id="ARBA00047635"/>
    </source>
</evidence>
<dbReference type="GO" id="GO:0046872">
    <property type="term" value="F:metal ion binding"/>
    <property type="evidence" value="ECO:0007669"/>
    <property type="project" value="UniProtKB-KW"/>
</dbReference>
<dbReference type="EMBL" id="PGGS01000902">
    <property type="protein sequence ID" value="PNH01424.1"/>
    <property type="molecule type" value="Genomic_DNA"/>
</dbReference>
<proteinExistence type="inferred from homology"/>
<keyword evidence="4" id="KW-0862">Zinc</keyword>
<reference evidence="14 15" key="1">
    <citation type="journal article" date="2017" name="Mol. Biol. Evol.">
        <title>The 4-celled Tetrabaena socialis nuclear genome reveals the essential components for genetic control of cell number at the origin of multicellularity in the volvocine lineage.</title>
        <authorList>
            <person name="Featherston J."/>
            <person name="Arakaki Y."/>
            <person name="Hanschen E.R."/>
            <person name="Ferris P.J."/>
            <person name="Michod R.E."/>
            <person name="Olson B.J.S.C."/>
            <person name="Nozaki H."/>
            <person name="Durand P.M."/>
        </authorList>
    </citation>
    <scope>NUCLEOTIDE SEQUENCE [LARGE SCALE GENOMIC DNA]</scope>
    <source>
        <strain evidence="14 15">NIES-571</strain>
    </source>
</reference>
<dbReference type="AlphaFoldDB" id="A0A2J7ZMC4"/>
<evidence type="ECO:0000256" key="2">
    <source>
        <dbReference type="ARBA" id="ARBA00022723"/>
    </source>
</evidence>
<name>A0A2J7ZMC4_9CHLO</name>
<keyword evidence="2" id="KW-0479">Metal-binding</keyword>
<dbReference type="PANTHER" id="PTHR46516">
    <property type="entry name" value="TRNA-SPECIFIC ADENOSINE DEAMINASE 1"/>
    <property type="match status" value="1"/>
</dbReference>